<dbReference type="EMBL" id="MU865041">
    <property type="protein sequence ID" value="KAK4459263.1"/>
    <property type="molecule type" value="Genomic_DNA"/>
</dbReference>
<accession>A0AAV9HFK7</accession>
<evidence type="ECO:0000256" key="1">
    <source>
        <dbReference type="SAM" id="Phobius"/>
    </source>
</evidence>
<evidence type="ECO:0000313" key="2">
    <source>
        <dbReference type="EMBL" id="KAK4459263.1"/>
    </source>
</evidence>
<reference evidence="2" key="2">
    <citation type="submission" date="2023-06" db="EMBL/GenBank/DDBJ databases">
        <authorList>
            <consortium name="Lawrence Berkeley National Laboratory"/>
            <person name="Mondo S.J."/>
            <person name="Hensen N."/>
            <person name="Bonometti L."/>
            <person name="Westerberg I."/>
            <person name="Brannstrom I.O."/>
            <person name="Guillou S."/>
            <person name="Cros-Aarteil S."/>
            <person name="Calhoun S."/>
            <person name="Haridas S."/>
            <person name="Kuo A."/>
            <person name="Pangilinan J."/>
            <person name="Riley R."/>
            <person name="Labutti K."/>
            <person name="Andreopoulos B."/>
            <person name="Lipzen A."/>
            <person name="Chen C."/>
            <person name="Yanf M."/>
            <person name="Daum C."/>
            <person name="Ng V."/>
            <person name="Clum A."/>
            <person name="Steindorff A."/>
            <person name="Ohm R."/>
            <person name="Martin F."/>
            <person name="Silar P."/>
            <person name="Natvig D."/>
            <person name="Lalanne C."/>
            <person name="Gautier V."/>
            <person name="Ament-Velasquez S.L."/>
            <person name="Kruys A."/>
            <person name="Hutchinson M.I."/>
            <person name="Powell A.J."/>
            <person name="Barry K."/>
            <person name="Miller A.N."/>
            <person name="Grigoriev I.V."/>
            <person name="Debuchy R."/>
            <person name="Gladieux P."/>
            <person name="Thoren M.H."/>
            <person name="Johannesson H."/>
        </authorList>
    </citation>
    <scope>NUCLEOTIDE SEQUENCE</scope>
    <source>
        <strain evidence="2">PSN324</strain>
    </source>
</reference>
<proteinExistence type="predicted"/>
<organism evidence="2 3">
    <name type="scientific">Cladorrhinum samala</name>
    <dbReference type="NCBI Taxonomy" id="585594"/>
    <lineage>
        <taxon>Eukaryota</taxon>
        <taxon>Fungi</taxon>
        <taxon>Dikarya</taxon>
        <taxon>Ascomycota</taxon>
        <taxon>Pezizomycotina</taxon>
        <taxon>Sordariomycetes</taxon>
        <taxon>Sordariomycetidae</taxon>
        <taxon>Sordariales</taxon>
        <taxon>Podosporaceae</taxon>
        <taxon>Cladorrhinum</taxon>
    </lineage>
</organism>
<feature type="transmembrane region" description="Helical" evidence="1">
    <location>
        <begin position="151"/>
        <end position="172"/>
    </location>
</feature>
<protein>
    <submittedName>
        <fullName evidence="2">Uncharacterized protein</fullName>
    </submittedName>
</protein>
<dbReference type="AlphaFoldDB" id="A0AAV9HFK7"/>
<dbReference type="Proteomes" id="UP001321749">
    <property type="component" value="Unassembled WGS sequence"/>
</dbReference>
<gene>
    <name evidence="2" type="ORF">QBC42DRAFT_10667</name>
</gene>
<comment type="caution">
    <text evidence="2">The sequence shown here is derived from an EMBL/GenBank/DDBJ whole genome shotgun (WGS) entry which is preliminary data.</text>
</comment>
<keyword evidence="3" id="KW-1185">Reference proteome</keyword>
<reference evidence="2" key="1">
    <citation type="journal article" date="2023" name="Mol. Phylogenet. Evol.">
        <title>Genome-scale phylogeny and comparative genomics of the fungal order Sordariales.</title>
        <authorList>
            <person name="Hensen N."/>
            <person name="Bonometti L."/>
            <person name="Westerberg I."/>
            <person name="Brannstrom I.O."/>
            <person name="Guillou S."/>
            <person name="Cros-Aarteil S."/>
            <person name="Calhoun S."/>
            <person name="Haridas S."/>
            <person name="Kuo A."/>
            <person name="Mondo S."/>
            <person name="Pangilinan J."/>
            <person name="Riley R."/>
            <person name="LaButti K."/>
            <person name="Andreopoulos B."/>
            <person name="Lipzen A."/>
            <person name="Chen C."/>
            <person name="Yan M."/>
            <person name="Daum C."/>
            <person name="Ng V."/>
            <person name="Clum A."/>
            <person name="Steindorff A."/>
            <person name="Ohm R.A."/>
            <person name="Martin F."/>
            <person name="Silar P."/>
            <person name="Natvig D.O."/>
            <person name="Lalanne C."/>
            <person name="Gautier V."/>
            <person name="Ament-Velasquez S.L."/>
            <person name="Kruys A."/>
            <person name="Hutchinson M.I."/>
            <person name="Powell A.J."/>
            <person name="Barry K."/>
            <person name="Miller A.N."/>
            <person name="Grigoriev I.V."/>
            <person name="Debuchy R."/>
            <person name="Gladieux P."/>
            <person name="Hiltunen Thoren M."/>
            <person name="Johannesson H."/>
        </authorList>
    </citation>
    <scope>NUCLEOTIDE SEQUENCE</scope>
    <source>
        <strain evidence="2">PSN324</strain>
    </source>
</reference>
<keyword evidence="1" id="KW-0812">Transmembrane</keyword>
<sequence length="224" mass="24511">METEGREAGGEETMPGRQGRFCQLKLKVPSHSQVSSARDDSTYTTAVVVGPCGPRYLVATADGEPHWFSSWARSLSALRGRDSLARICNLLQNNCLHVHVINPKAENSSSQLAFATLLVGWQRRCQMQTQTSGQETGAIGSGPVETDLSDIFFFFFFFFFFASINGGAGSAARRKHLNRGQPRSLETQSLVTDRDLVVSYRGQVGLHAATQREVPLDISAVISN</sequence>
<name>A0AAV9HFK7_9PEZI</name>
<keyword evidence="1" id="KW-0472">Membrane</keyword>
<keyword evidence="1" id="KW-1133">Transmembrane helix</keyword>
<evidence type="ECO:0000313" key="3">
    <source>
        <dbReference type="Proteomes" id="UP001321749"/>
    </source>
</evidence>